<reference evidence="2 3" key="2">
    <citation type="submission" date="2020-03" db="EMBL/GenBank/DDBJ databases">
        <authorList>
            <person name="Ichikawa N."/>
            <person name="Kimura A."/>
            <person name="Kitahashi Y."/>
            <person name="Uohara A."/>
        </authorList>
    </citation>
    <scope>NUCLEOTIDE SEQUENCE [LARGE SCALE GENOMIC DNA]</scope>
    <source>
        <strain evidence="2 3">NBRC 105367</strain>
    </source>
</reference>
<organism evidence="2 3">
    <name type="scientific">Phytohabitans suffuscus</name>
    <dbReference type="NCBI Taxonomy" id="624315"/>
    <lineage>
        <taxon>Bacteria</taxon>
        <taxon>Bacillati</taxon>
        <taxon>Actinomycetota</taxon>
        <taxon>Actinomycetes</taxon>
        <taxon>Micromonosporales</taxon>
        <taxon>Micromonosporaceae</taxon>
    </lineage>
</organism>
<evidence type="ECO:0000313" key="3">
    <source>
        <dbReference type="Proteomes" id="UP000503011"/>
    </source>
</evidence>
<name>A0A6F8YTK6_9ACTN</name>
<dbReference type="Proteomes" id="UP000503011">
    <property type="component" value="Chromosome"/>
</dbReference>
<dbReference type="AlphaFoldDB" id="A0A6F8YTK6"/>
<evidence type="ECO:0000313" key="2">
    <source>
        <dbReference type="EMBL" id="BCB89399.1"/>
    </source>
</evidence>
<gene>
    <name evidence="2" type="ORF">Psuf_067120</name>
</gene>
<evidence type="ECO:0000259" key="1">
    <source>
        <dbReference type="Pfam" id="PF13701"/>
    </source>
</evidence>
<dbReference type="InterPro" id="IPR025668">
    <property type="entry name" value="Tnp_DDE_dom"/>
</dbReference>
<dbReference type="EMBL" id="AP022871">
    <property type="protein sequence ID" value="BCB89399.1"/>
    <property type="molecule type" value="Genomic_DNA"/>
</dbReference>
<keyword evidence="3" id="KW-1185">Reference proteome</keyword>
<dbReference type="KEGG" id="psuu:Psuf_067120"/>
<dbReference type="InterPro" id="IPR047960">
    <property type="entry name" value="Transpos_IS1380"/>
</dbReference>
<accession>A0A6F8YTK6</accession>
<reference evidence="2 3" key="1">
    <citation type="submission" date="2020-03" db="EMBL/GenBank/DDBJ databases">
        <title>Whole genome shotgun sequence of Phytohabitans suffuscus NBRC 105367.</title>
        <authorList>
            <person name="Komaki H."/>
            <person name="Tamura T."/>
        </authorList>
    </citation>
    <scope>NUCLEOTIDE SEQUENCE [LARGE SCALE GENOMIC DNA]</scope>
    <source>
        <strain evidence="2 3">NBRC 105367</strain>
    </source>
</reference>
<protein>
    <submittedName>
        <fullName evidence="2">IS1380 family transposase</fullName>
    </submittedName>
</protein>
<proteinExistence type="predicted"/>
<dbReference type="Pfam" id="PF13701">
    <property type="entry name" value="DDE_Tnp_1_4"/>
    <property type="match status" value="1"/>
</dbReference>
<sequence length="464" mass="50270">MRPKLTVTADGTGVVAHAGTRLLADLADATGLTQAYSDALAGLRQRNAGHDPGRVAVDMAVMLADGGQSISDLAVLRQQPAVFGPVASTPTAWRVLAGTGQAHLAGLRAARAKARELVWAQVTETGRPIPAARAAGRDIPGLVIDLDASVVICHSEKEKAAPTFKHSFGYHPIFGFLDNTNEALAGILRPGNAGSNTAADHIAVLDACLAQIPDTHRYNQPILVRADTAGSSSQFLAHIRALRDQGLDIRFSVGLAITEPIRAVLARIVEEPDLWIPALDQDADLRDHAEICEITDLVDTTAHPTGTRVIVRRELPHPGAQLSLFDHIVGWRHQLVITDTPYGHGPIQYLEARHRAHARVEDRIRCGKHTGLGRFPSRDFATNAAWLELALTAIDLLAWTKTLLLQGDLATAEPKKLRYRLLHVAARITRSGRRNRLRIAETWPWATDLANAFTQLAALPRPIT</sequence>
<feature type="domain" description="Transposase DDE" evidence="1">
    <location>
        <begin position="3"/>
        <end position="460"/>
    </location>
</feature>
<dbReference type="NCBIfam" id="NF033539">
    <property type="entry name" value="transpos_IS1380"/>
    <property type="match status" value="1"/>
</dbReference>